<dbReference type="Proteomes" id="UP000005723">
    <property type="component" value="Unassembled WGS sequence"/>
</dbReference>
<evidence type="ECO:0000313" key="1">
    <source>
        <dbReference type="EMBL" id="EFE94509.1"/>
    </source>
</evidence>
<dbReference type="AlphaFoldDB" id="D4E6E3"/>
<gene>
    <name evidence="1" type="ORF">HMPREF0758_3743</name>
</gene>
<name>D4E6E3_SEROD</name>
<sequence>MAEYVFVGNRLILLADIKIRFICITYCNQLLLRANTSNII</sequence>
<proteinExistence type="predicted"/>
<dbReference type="HOGENOM" id="CLU_3296403_0_0_6"/>
<reference evidence="1 2" key="1">
    <citation type="submission" date="2010-01" db="EMBL/GenBank/DDBJ databases">
        <authorList>
            <person name="Muzny D."/>
            <person name="Qin X."/>
            <person name="Deng J."/>
            <person name="Jiang H."/>
            <person name="Liu Y."/>
            <person name="Qu J."/>
            <person name="Song X.-Z."/>
            <person name="Zhang L."/>
            <person name="Thornton R."/>
            <person name="Coyle M."/>
            <person name="Francisco L."/>
            <person name="Jackson L."/>
            <person name="Javaid M."/>
            <person name="Korchina V."/>
            <person name="Kovar C."/>
            <person name="Mata R."/>
            <person name="Mathew T."/>
            <person name="Ngo R."/>
            <person name="Nguyen L."/>
            <person name="Nguyen N."/>
            <person name="Okwuonu G."/>
            <person name="Ongeri F."/>
            <person name="Pham C."/>
            <person name="Simmons D."/>
            <person name="Wilczek-Boney K."/>
            <person name="Hale W."/>
            <person name="Jakkamsetti A."/>
            <person name="Pham P."/>
            <person name="Ruth R."/>
            <person name="San Lucas F."/>
            <person name="Warren J."/>
            <person name="Zhang J."/>
            <person name="Zhao Z."/>
            <person name="Zhou C."/>
            <person name="Zhu D."/>
            <person name="Lee S."/>
            <person name="Bess C."/>
            <person name="Blankenburg K."/>
            <person name="Forbes L."/>
            <person name="Fu Q."/>
            <person name="Gubbala S."/>
            <person name="Hirani K."/>
            <person name="Jayaseelan J.C."/>
            <person name="Lara F."/>
            <person name="Munidasa M."/>
            <person name="Palculict T."/>
            <person name="Patil S."/>
            <person name="Pu L.-L."/>
            <person name="Saada N."/>
            <person name="Tang L."/>
            <person name="Weissenberger G."/>
            <person name="Zhu Y."/>
            <person name="Hemphill L."/>
            <person name="Shang Y."/>
            <person name="Youmans B."/>
            <person name="Ayvaz T."/>
            <person name="Ross M."/>
            <person name="Santibanez J."/>
            <person name="Aqrawi P."/>
            <person name="Gross S."/>
            <person name="Joshi V."/>
            <person name="Fowler G."/>
            <person name="Nazareth L."/>
            <person name="Reid J."/>
            <person name="Worley K."/>
            <person name="Petrosino J."/>
            <person name="Highlander S."/>
            <person name="Gibbs R."/>
        </authorList>
    </citation>
    <scope>NUCLEOTIDE SEQUENCE [LARGE SCALE GENOMIC DNA]</scope>
    <source>
        <strain evidence="1 2">DSM 4582</strain>
    </source>
</reference>
<accession>D4E6E3</accession>
<protein>
    <submittedName>
        <fullName evidence="1">Uncharacterized protein</fullName>
    </submittedName>
</protein>
<comment type="caution">
    <text evidence="1">The sequence shown here is derived from an EMBL/GenBank/DDBJ whole genome shotgun (WGS) entry which is preliminary data.</text>
</comment>
<evidence type="ECO:0000313" key="2">
    <source>
        <dbReference type="Proteomes" id="UP000005723"/>
    </source>
</evidence>
<organism evidence="1 2">
    <name type="scientific">Serratia odorifera DSM 4582</name>
    <dbReference type="NCBI Taxonomy" id="667129"/>
    <lineage>
        <taxon>Bacteria</taxon>
        <taxon>Pseudomonadati</taxon>
        <taxon>Pseudomonadota</taxon>
        <taxon>Gammaproteobacteria</taxon>
        <taxon>Enterobacterales</taxon>
        <taxon>Yersiniaceae</taxon>
        <taxon>Serratia</taxon>
    </lineage>
</organism>
<dbReference type="EMBL" id="ADBY01000052">
    <property type="protein sequence ID" value="EFE94509.1"/>
    <property type="molecule type" value="Genomic_DNA"/>
</dbReference>
<keyword evidence="2" id="KW-1185">Reference proteome</keyword>